<reference evidence="7" key="1">
    <citation type="submission" date="2025-08" db="UniProtKB">
        <authorList>
            <consortium name="RefSeq"/>
        </authorList>
    </citation>
    <scope>IDENTIFICATION</scope>
    <source>
        <tissue evidence="7">Sperm</tissue>
    </source>
</reference>
<keyword evidence="2" id="KW-1015">Disulfide bond</keyword>
<dbReference type="GO" id="GO:0007155">
    <property type="term" value="P:cell adhesion"/>
    <property type="evidence" value="ECO:0007669"/>
    <property type="project" value="TreeGrafter"/>
</dbReference>
<dbReference type="RefSeq" id="XP_032832921.1">
    <property type="nucleotide sequence ID" value="XM_032977030.1"/>
</dbReference>
<dbReference type="PANTHER" id="PTHR10900:SF124">
    <property type="entry name" value="FI05614P"/>
    <property type="match status" value="1"/>
</dbReference>
<dbReference type="InterPro" id="IPR036378">
    <property type="entry name" value="FAS1_dom_sf"/>
</dbReference>
<feature type="chain" id="PRO_5042460189" evidence="3">
    <location>
        <begin position="27"/>
        <end position="662"/>
    </location>
</feature>
<evidence type="ECO:0000256" key="2">
    <source>
        <dbReference type="ARBA" id="ARBA00023157"/>
    </source>
</evidence>
<gene>
    <name evidence="7" type="primary">LOC116955748</name>
</gene>
<evidence type="ECO:0000256" key="3">
    <source>
        <dbReference type="SAM" id="SignalP"/>
    </source>
</evidence>
<dbReference type="Proteomes" id="UP001318040">
    <property type="component" value="Chromosome 61"/>
</dbReference>
<feature type="domain" description="FAS1" evidence="4">
    <location>
        <begin position="494"/>
        <end position="627"/>
    </location>
</feature>
<dbReference type="PROSITE" id="PS51041">
    <property type="entry name" value="EMI"/>
    <property type="match status" value="1"/>
</dbReference>
<dbReference type="Gene3D" id="2.30.180.10">
    <property type="entry name" value="FAS1 domain"/>
    <property type="match status" value="4"/>
</dbReference>
<dbReference type="Pfam" id="PF02469">
    <property type="entry name" value="Fasciclin"/>
    <property type="match status" value="4"/>
</dbReference>
<dbReference type="InterPro" id="IPR011489">
    <property type="entry name" value="EMI_domain"/>
</dbReference>
<organism evidence="6 7">
    <name type="scientific">Petromyzon marinus</name>
    <name type="common">Sea lamprey</name>
    <dbReference type="NCBI Taxonomy" id="7757"/>
    <lineage>
        <taxon>Eukaryota</taxon>
        <taxon>Metazoa</taxon>
        <taxon>Chordata</taxon>
        <taxon>Craniata</taxon>
        <taxon>Vertebrata</taxon>
        <taxon>Cyclostomata</taxon>
        <taxon>Hyperoartia</taxon>
        <taxon>Petromyzontiformes</taxon>
        <taxon>Petromyzontidae</taxon>
        <taxon>Petromyzon</taxon>
    </lineage>
</organism>
<feature type="domain" description="EMI" evidence="5">
    <location>
        <begin position="46"/>
        <end position="100"/>
    </location>
</feature>
<dbReference type="FunFam" id="2.30.180.10:FF:000032">
    <property type="entry name" value="Fasciclin domain-containing protein, putative"/>
    <property type="match status" value="2"/>
</dbReference>
<evidence type="ECO:0000256" key="1">
    <source>
        <dbReference type="ARBA" id="ARBA00022729"/>
    </source>
</evidence>
<feature type="domain" description="FAS1" evidence="4">
    <location>
        <begin position="104"/>
        <end position="226"/>
    </location>
</feature>
<dbReference type="GO" id="GO:0050839">
    <property type="term" value="F:cell adhesion molecule binding"/>
    <property type="evidence" value="ECO:0007669"/>
    <property type="project" value="TreeGrafter"/>
</dbReference>
<dbReference type="InterPro" id="IPR000782">
    <property type="entry name" value="FAS1_domain"/>
</dbReference>
<evidence type="ECO:0000313" key="6">
    <source>
        <dbReference type="Proteomes" id="UP001318040"/>
    </source>
</evidence>
<keyword evidence="1 3" id="KW-0732">Signal</keyword>
<dbReference type="SUPFAM" id="SSF82153">
    <property type="entry name" value="FAS1 domain"/>
    <property type="match status" value="4"/>
</dbReference>
<dbReference type="GO" id="GO:0031012">
    <property type="term" value="C:extracellular matrix"/>
    <property type="evidence" value="ECO:0007669"/>
    <property type="project" value="TreeGrafter"/>
</dbReference>
<dbReference type="GO" id="GO:0030198">
    <property type="term" value="P:extracellular matrix organization"/>
    <property type="evidence" value="ECO:0007669"/>
    <property type="project" value="TreeGrafter"/>
</dbReference>
<feature type="domain" description="FAS1" evidence="4">
    <location>
        <begin position="366"/>
        <end position="490"/>
    </location>
</feature>
<evidence type="ECO:0000259" key="5">
    <source>
        <dbReference type="PROSITE" id="PS51041"/>
    </source>
</evidence>
<dbReference type="InterPro" id="IPR050904">
    <property type="entry name" value="Adhesion/Biosynth-related"/>
</dbReference>
<feature type="signal peptide" evidence="3">
    <location>
        <begin position="1"/>
        <end position="26"/>
    </location>
</feature>
<proteinExistence type="predicted"/>
<name>A0AAJ7UCW5_PETMA</name>
<dbReference type="KEGG" id="pmrn:116955748"/>
<dbReference type="AlphaFoldDB" id="A0AAJ7UCW5"/>
<evidence type="ECO:0000313" key="7">
    <source>
        <dbReference type="RefSeq" id="XP_032832921.1"/>
    </source>
</evidence>
<dbReference type="GO" id="GO:0005615">
    <property type="term" value="C:extracellular space"/>
    <property type="evidence" value="ECO:0007669"/>
    <property type="project" value="TreeGrafter"/>
</dbReference>
<sequence length="662" mass="70177">MGRRAVATILGIALCTLSALPGTADAQASHIDRLLLHSRIRGRAEGPNVCSVQMATNSMKTFYSSCQTWYRKMVCGNPTTITYECCPGYLPVEGEKGCPAILPLGTMAETLEAAGATTTMAHMEQADLGSVLAGRAAFTAFAPDDNAWKGVKMSESEIRDSMSYSLVDRRLLGRDLKHGMTLPTLKEDELHVHHFPNGIITVNCVRILKPNLLASNGVVHIVESIIPPASASIRAILESDSRLQTLTSALRSAGMLETVGVGVGPYTLFAPTDAAFEKLPKEMLARILADPVAVKALLQHHVVRAAVCTGALLGPVRHDSAEGSPLLLGCGPAGVTVDGRAVVEQADRVATNGIVHVLNELLLPDSAKSTLELMDDPDHTTFKDMFVRAGLKSSLRDGAAYTLLAPTNKAFGGSLLSASSSELSAAMKNHVLKGSVQLHELFGGKALETLSGKKLRVFIYQKAICLENACVSPRVKHGQTSDMFSLDQVVRAPTKSLLDLLKADKRFSTLVGMVKTSGLTQTLNKAGSYTLFAPTNAAFEALPSSRLSQLSGSTKQQAEVLKFHLTNGVVVKGGVPQDATTFLTTLQGGGLELVQTRDGVLSVAGHDVVQEDLMATNGVIHAINSVLLPSESDSVAIKLVQGKQLVTRTLKKGSKFSVASTG</sequence>
<feature type="domain" description="FAS1" evidence="4">
    <location>
        <begin position="230"/>
        <end position="362"/>
    </location>
</feature>
<dbReference type="PROSITE" id="PS50213">
    <property type="entry name" value="FAS1"/>
    <property type="match status" value="4"/>
</dbReference>
<keyword evidence="6" id="KW-1185">Reference proteome</keyword>
<dbReference type="PANTHER" id="PTHR10900">
    <property type="entry name" value="PERIOSTIN-RELATED"/>
    <property type="match status" value="1"/>
</dbReference>
<evidence type="ECO:0000259" key="4">
    <source>
        <dbReference type="PROSITE" id="PS50213"/>
    </source>
</evidence>
<dbReference type="SMART" id="SM00554">
    <property type="entry name" value="FAS1"/>
    <property type="match status" value="4"/>
</dbReference>
<accession>A0AAJ7UCW5</accession>
<protein>
    <submittedName>
        <fullName evidence="7">Transforming growth factor-beta-induced protein ig-h3-like</fullName>
    </submittedName>
</protein>